<keyword evidence="3" id="KW-0812">Transmembrane</keyword>
<accession>A0AAW1BPZ8</accession>
<gene>
    <name evidence="6" type="ORF">NXF25_008717</name>
</gene>
<dbReference type="GO" id="GO:0016020">
    <property type="term" value="C:membrane"/>
    <property type="evidence" value="ECO:0007669"/>
    <property type="project" value="UniProtKB-SubCell"/>
</dbReference>
<evidence type="ECO:0000256" key="3">
    <source>
        <dbReference type="ARBA" id="ARBA00022692"/>
    </source>
</evidence>
<dbReference type="Pfam" id="PF15069">
    <property type="entry name" value="FAM163"/>
    <property type="match status" value="1"/>
</dbReference>
<dbReference type="Proteomes" id="UP001474421">
    <property type="component" value="Unassembled WGS sequence"/>
</dbReference>
<evidence type="ECO:0000256" key="4">
    <source>
        <dbReference type="ARBA" id="ARBA00022989"/>
    </source>
</evidence>
<keyword evidence="7" id="KW-1185">Reference proteome</keyword>
<name>A0AAW1BPZ8_CROAD</name>
<reference evidence="6 7" key="1">
    <citation type="journal article" date="2024" name="Proc. Natl. Acad. Sci. U.S.A.">
        <title>The genetic regulatory architecture and epigenomic basis for age-related changes in rattlesnake venom.</title>
        <authorList>
            <person name="Hogan M.P."/>
            <person name="Holding M.L."/>
            <person name="Nystrom G.S."/>
            <person name="Colston T.J."/>
            <person name="Bartlett D.A."/>
            <person name="Mason A.J."/>
            <person name="Ellsworth S.A."/>
            <person name="Rautsaw R.M."/>
            <person name="Lawrence K.C."/>
            <person name="Strickland J.L."/>
            <person name="He B."/>
            <person name="Fraser P."/>
            <person name="Margres M.J."/>
            <person name="Gilbert D.M."/>
            <person name="Gibbs H.L."/>
            <person name="Parkinson C.L."/>
            <person name="Rokyta D.R."/>
        </authorList>
    </citation>
    <scope>NUCLEOTIDE SEQUENCE [LARGE SCALE GENOMIC DNA]</scope>
    <source>
        <strain evidence="6">DRR0105</strain>
    </source>
</reference>
<protein>
    <submittedName>
        <fullName evidence="6">Uncharacterized protein</fullName>
    </submittedName>
</protein>
<dbReference type="EMBL" id="JAOTOJ010000003">
    <property type="protein sequence ID" value="KAK9403890.1"/>
    <property type="molecule type" value="Genomic_DNA"/>
</dbReference>
<evidence type="ECO:0000256" key="1">
    <source>
        <dbReference type="ARBA" id="ARBA00004167"/>
    </source>
</evidence>
<dbReference type="InterPro" id="IPR040281">
    <property type="entry name" value="FAM163A"/>
</dbReference>
<comment type="similarity">
    <text evidence="2">Belongs to the FAM163 family.</text>
</comment>
<organism evidence="6 7">
    <name type="scientific">Crotalus adamanteus</name>
    <name type="common">Eastern diamondback rattlesnake</name>
    <dbReference type="NCBI Taxonomy" id="8729"/>
    <lineage>
        <taxon>Eukaryota</taxon>
        <taxon>Metazoa</taxon>
        <taxon>Chordata</taxon>
        <taxon>Craniata</taxon>
        <taxon>Vertebrata</taxon>
        <taxon>Euteleostomi</taxon>
        <taxon>Lepidosauria</taxon>
        <taxon>Squamata</taxon>
        <taxon>Bifurcata</taxon>
        <taxon>Unidentata</taxon>
        <taxon>Episquamata</taxon>
        <taxon>Toxicofera</taxon>
        <taxon>Serpentes</taxon>
        <taxon>Colubroidea</taxon>
        <taxon>Viperidae</taxon>
        <taxon>Crotalinae</taxon>
        <taxon>Crotalus</taxon>
    </lineage>
</organism>
<evidence type="ECO:0000313" key="7">
    <source>
        <dbReference type="Proteomes" id="UP001474421"/>
    </source>
</evidence>
<keyword evidence="5" id="KW-0472">Membrane</keyword>
<proteinExistence type="inferred from homology"/>
<sequence length="155" mass="17683">MRPCPIYPSLNNLMENRLQYYCCKKDESEEAKEEEEEEEAEEEEVNLPLHSHYIMCNACNCRIMDGQGNSSFPLCELNKQSNRNYGPVCSPCRSPFYIRTGEIVRNGGENVTYTPICCKDMGLPANLATHQNYPVIHHCAIHGTFPNLRAFSTEV</sequence>
<evidence type="ECO:0000256" key="5">
    <source>
        <dbReference type="ARBA" id="ARBA00023136"/>
    </source>
</evidence>
<evidence type="ECO:0000313" key="6">
    <source>
        <dbReference type="EMBL" id="KAK9403890.1"/>
    </source>
</evidence>
<comment type="subcellular location">
    <subcellularLocation>
        <location evidence="1">Membrane</location>
        <topology evidence="1">Single-pass membrane protein</topology>
    </subcellularLocation>
</comment>
<dbReference type="PANTHER" id="PTHR31914:SF2">
    <property type="entry name" value="PROTEIN FAM163A"/>
    <property type="match status" value="1"/>
</dbReference>
<keyword evidence="4" id="KW-1133">Transmembrane helix</keyword>
<dbReference type="PANTHER" id="PTHR31914">
    <property type="entry name" value="PROTEIN FAM163A"/>
    <property type="match status" value="1"/>
</dbReference>
<dbReference type="InterPro" id="IPR029379">
    <property type="entry name" value="FAM163"/>
</dbReference>
<dbReference type="AlphaFoldDB" id="A0AAW1BPZ8"/>
<evidence type="ECO:0000256" key="2">
    <source>
        <dbReference type="ARBA" id="ARBA00006760"/>
    </source>
</evidence>
<comment type="caution">
    <text evidence="6">The sequence shown here is derived from an EMBL/GenBank/DDBJ whole genome shotgun (WGS) entry which is preliminary data.</text>
</comment>